<keyword evidence="8" id="KW-1185">Reference proteome</keyword>
<evidence type="ECO:0000313" key="8">
    <source>
        <dbReference type="Proteomes" id="UP001225596"/>
    </source>
</evidence>
<comment type="similarity">
    <text evidence="2">Belongs to the NADH dehydrogenase family.</text>
</comment>
<dbReference type="PRINTS" id="PR00368">
    <property type="entry name" value="FADPNR"/>
</dbReference>
<evidence type="ECO:0000256" key="5">
    <source>
        <dbReference type="ARBA" id="ARBA00023002"/>
    </source>
</evidence>
<dbReference type="InterPro" id="IPR023753">
    <property type="entry name" value="FAD/NAD-binding_dom"/>
</dbReference>
<dbReference type="PANTHER" id="PTHR42913:SF3">
    <property type="entry name" value="64 KDA MITOCHONDRIAL NADH DEHYDROGENASE (EUROFUNG)"/>
    <property type="match status" value="1"/>
</dbReference>
<dbReference type="PRINTS" id="PR00411">
    <property type="entry name" value="PNDRDTASEI"/>
</dbReference>
<dbReference type="Gene3D" id="3.50.50.100">
    <property type="match status" value="1"/>
</dbReference>
<dbReference type="InterPro" id="IPR036188">
    <property type="entry name" value="FAD/NAD-bd_sf"/>
</dbReference>
<keyword evidence="5 7" id="KW-0560">Oxidoreductase</keyword>
<name>A0ABU1BSB5_9BURK</name>
<evidence type="ECO:0000256" key="4">
    <source>
        <dbReference type="ARBA" id="ARBA00022827"/>
    </source>
</evidence>
<protein>
    <submittedName>
        <fullName evidence="7">NAD(P)/FAD-dependent oxidoreductase</fullName>
        <ecNumber evidence="7">1.6.5.-</ecNumber>
    </submittedName>
</protein>
<keyword evidence="3" id="KW-0285">Flavoprotein</keyword>
<evidence type="ECO:0000259" key="6">
    <source>
        <dbReference type="Pfam" id="PF07992"/>
    </source>
</evidence>
<dbReference type="SUPFAM" id="SSF51905">
    <property type="entry name" value="FAD/NAD(P)-binding domain"/>
    <property type="match status" value="1"/>
</dbReference>
<dbReference type="PANTHER" id="PTHR42913">
    <property type="entry name" value="APOPTOSIS-INDUCING FACTOR 1"/>
    <property type="match status" value="1"/>
</dbReference>
<proteinExistence type="inferred from homology"/>
<comment type="cofactor">
    <cofactor evidence="1">
        <name>FAD</name>
        <dbReference type="ChEBI" id="CHEBI:57692"/>
    </cofactor>
</comment>
<feature type="domain" description="FAD/NAD(P)-binding" evidence="6">
    <location>
        <begin position="4"/>
        <end position="334"/>
    </location>
</feature>
<organism evidence="7 8">
    <name type="scientific">Keguizhuia sedimenti</name>
    <dbReference type="NCBI Taxonomy" id="3064264"/>
    <lineage>
        <taxon>Bacteria</taxon>
        <taxon>Pseudomonadati</taxon>
        <taxon>Pseudomonadota</taxon>
        <taxon>Betaproteobacteria</taxon>
        <taxon>Burkholderiales</taxon>
        <taxon>Oxalobacteraceae</taxon>
        <taxon>Keguizhuia</taxon>
    </lineage>
</organism>
<dbReference type="RefSeq" id="WP_338437817.1">
    <property type="nucleotide sequence ID" value="NZ_JAUYVH010000013.1"/>
</dbReference>
<dbReference type="GO" id="GO:0016491">
    <property type="term" value="F:oxidoreductase activity"/>
    <property type="evidence" value="ECO:0007669"/>
    <property type="project" value="UniProtKB-KW"/>
</dbReference>
<evidence type="ECO:0000256" key="2">
    <source>
        <dbReference type="ARBA" id="ARBA00005272"/>
    </source>
</evidence>
<dbReference type="EC" id="1.6.5.-" evidence="7"/>
<evidence type="ECO:0000256" key="3">
    <source>
        <dbReference type="ARBA" id="ARBA00022630"/>
    </source>
</evidence>
<evidence type="ECO:0000313" key="7">
    <source>
        <dbReference type="EMBL" id="MDQ9171852.1"/>
    </source>
</evidence>
<keyword evidence="4" id="KW-0274">FAD</keyword>
<accession>A0ABU1BSB5</accession>
<dbReference type="Pfam" id="PF07992">
    <property type="entry name" value="Pyr_redox_2"/>
    <property type="match status" value="1"/>
</dbReference>
<dbReference type="Proteomes" id="UP001225596">
    <property type="component" value="Unassembled WGS sequence"/>
</dbReference>
<dbReference type="InterPro" id="IPR051169">
    <property type="entry name" value="NADH-Q_oxidoreductase"/>
</dbReference>
<gene>
    <name evidence="7" type="ORF">Q8A64_15670</name>
</gene>
<comment type="caution">
    <text evidence="7">The sequence shown here is derived from an EMBL/GenBank/DDBJ whole genome shotgun (WGS) entry which is preliminary data.</text>
</comment>
<sequence length="432" mass="47532">MTDNIIIIGGGAGGLELACKLGRKLGRERVALVDHHLYHIWKPSLHEVAAGTLDMNQEGLSYSMLAHDNNFTFVYGSFTELDLVRREITVSALEASPGEIVIPERRLRYTRLCIAVGSTSNYFNTPGASEYTVSLNTPEDAEHFRIRMLKQMTLVETRKEADPDARVEVVIIGGGATGVELAAELREASNAYISYGFQRLDPEKDIRITVLEGSPRILAPLPERVSEAATELLKERYIDVIPGCKVAKVEPQQVIDDSGNVYPADICVWAAGIKAPAFLASLGLPTNKSGQIEVTDRLNVKGYDDIFAFGDCAACVTEDGKQVPPRAQAAHQQADYLYRRLVRNARGEHVPDKAYRYRDYGSLVSVGTQTSVGNLMGSLIGSNWFVNGLFARMLYISLHLMHHKAVLGLLRTAGLAIARTLIRRNTALVKLH</sequence>
<reference evidence="7 8" key="1">
    <citation type="submission" date="2023-08" db="EMBL/GenBank/DDBJ databases">
        <title>Oxalobacteraceae gen .nov., isolated from river sludge outside the plant.</title>
        <authorList>
            <person name="Zhao S.Y."/>
        </authorList>
    </citation>
    <scope>NUCLEOTIDE SEQUENCE [LARGE SCALE GENOMIC DNA]</scope>
    <source>
        <strain evidence="7 8">R-40</strain>
    </source>
</reference>
<dbReference type="EMBL" id="JAUYVH010000013">
    <property type="protein sequence ID" value="MDQ9171852.1"/>
    <property type="molecule type" value="Genomic_DNA"/>
</dbReference>
<evidence type="ECO:0000256" key="1">
    <source>
        <dbReference type="ARBA" id="ARBA00001974"/>
    </source>
</evidence>